<feature type="region of interest" description="Disordered" evidence="4">
    <location>
        <begin position="812"/>
        <end position="884"/>
    </location>
</feature>
<dbReference type="GO" id="GO:0006405">
    <property type="term" value="P:RNA export from nucleus"/>
    <property type="evidence" value="ECO:0007669"/>
    <property type="project" value="TreeGrafter"/>
</dbReference>
<feature type="compositionally biased region" description="Low complexity" evidence="4">
    <location>
        <begin position="902"/>
        <end position="911"/>
    </location>
</feature>
<feature type="compositionally biased region" description="Basic residues" evidence="4">
    <location>
        <begin position="465"/>
        <end position="483"/>
    </location>
</feature>
<feature type="compositionally biased region" description="Low complexity" evidence="4">
    <location>
        <begin position="615"/>
        <end position="634"/>
    </location>
</feature>
<feature type="compositionally biased region" description="Polar residues" evidence="4">
    <location>
        <begin position="206"/>
        <end position="229"/>
    </location>
</feature>
<feature type="compositionally biased region" description="Low complexity" evidence="4">
    <location>
        <begin position="551"/>
        <end position="570"/>
    </location>
</feature>
<dbReference type="AlphaFoldDB" id="A0A371D7B5"/>
<feature type="region of interest" description="Disordered" evidence="4">
    <location>
        <begin position="206"/>
        <end position="241"/>
    </location>
</feature>
<evidence type="ECO:0000256" key="4">
    <source>
        <dbReference type="SAM" id="MobiDB-lite"/>
    </source>
</evidence>
<feature type="compositionally biased region" description="Low complexity" evidence="4">
    <location>
        <begin position="590"/>
        <end position="607"/>
    </location>
</feature>
<dbReference type="InterPro" id="IPR026054">
    <property type="entry name" value="Nucleoporin"/>
</dbReference>
<dbReference type="EMBL" id="KZ857412">
    <property type="protein sequence ID" value="RDX48413.1"/>
    <property type="molecule type" value="Genomic_DNA"/>
</dbReference>
<feature type="compositionally biased region" description="Low complexity" evidence="4">
    <location>
        <begin position="981"/>
        <end position="1001"/>
    </location>
</feature>
<feature type="compositionally biased region" description="Basic and acidic residues" evidence="4">
    <location>
        <begin position="358"/>
        <end position="381"/>
    </location>
</feature>
<evidence type="ECO:0000313" key="6">
    <source>
        <dbReference type="Proteomes" id="UP000256964"/>
    </source>
</evidence>
<feature type="compositionally biased region" description="Polar residues" evidence="4">
    <location>
        <begin position="875"/>
        <end position="884"/>
    </location>
</feature>
<feature type="compositionally biased region" description="Low complexity" evidence="4">
    <location>
        <begin position="953"/>
        <end position="967"/>
    </location>
</feature>
<feature type="compositionally biased region" description="Pro residues" evidence="4">
    <location>
        <begin position="441"/>
        <end position="452"/>
    </location>
</feature>
<name>A0A371D7B5_9APHY</name>
<dbReference type="GO" id="GO:0008139">
    <property type="term" value="F:nuclear localization sequence binding"/>
    <property type="evidence" value="ECO:0007669"/>
    <property type="project" value="TreeGrafter"/>
</dbReference>
<evidence type="ECO:0000256" key="2">
    <source>
        <dbReference type="ARBA" id="ARBA00022448"/>
    </source>
</evidence>
<dbReference type="Proteomes" id="UP000256964">
    <property type="component" value="Unassembled WGS sequence"/>
</dbReference>
<feature type="compositionally biased region" description="Basic and acidic residues" evidence="4">
    <location>
        <begin position="500"/>
        <end position="513"/>
    </location>
</feature>
<proteinExistence type="predicted"/>
<keyword evidence="2" id="KW-0813">Transport</keyword>
<evidence type="ECO:0000256" key="3">
    <source>
        <dbReference type="ARBA" id="ARBA00023242"/>
    </source>
</evidence>
<keyword evidence="3" id="KW-0539">Nucleus</keyword>
<reference evidence="5 6" key="1">
    <citation type="journal article" date="2018" name="Biotechnol. Biofuels">
        <title>Integrative visual omics of the white-rot fungus Polyporus brumalis exposes the biotechnological potential of its oxidative enzymes for delignifying raw plant biomass.</title>
        <authorList>
            <person name="Miyauchi S."/>
            <person name="Rancon A."/>
            <person name="Drula E."/>
            <person name="Hage H."/>
            <person name="Chaduli D."/>
            <person name="Favel A."/>
            <person name="Grisel S."/>
            <person name="Henrissat B."/>
            <person name="Herpoel-Gimbert I."/>
            <person name="Ruiz-Duenas F.J."/>
            <person name="Chevret D."/>
            <person name="Hainaut M."/>
            <person name="Lin J."/>
            <person name="Wang M."/>
            <person name="Pangilinan J."/>
            <person name="Lipzen A."/>
            <person name="Lesage-Meessen L."/>
            <person name="Navarro D."/>
            <person name="Riley R."/>
            <person name="Grigoriev I.V."/>
            <person name="Zhou S."/>
            <person name="Raouche S."/>
            <person name="Rosso M.N."/>
        </authorList>
    </citation>
    <scope>NUCLEOTIDE SEQUENCE [LARGE SCALE GENOMIC DNA]</scope>
    <source>
        <strain evidence="5 6">BRFM 1820</strain>
    </source>
</reference>
<feature type="compositionally biased region" description="Polar residues" evidence="4">
    <location>
        <begin position="670"/>
        <end position="690"/>
    </location>
</feature>
<dbReference type="PANTHER" id="PTHR23193:SF23">
    <property type="entry name" value="NUCLEAR PORE COMPLEX PROTEIN NUP153"/>
    <property type="match status" value="1"/>
</dbReference>
<sequence>MPSPYGSRDSPHTLHGRRRAPRAQLTRTGSIFGTIKNIVTAPLAWLTSYEDQENVSGKRGRNGNAILQDEGTYHEDQPSAKRKRVESPQPSPPPQQPTRTTQGYLDVPENLLSRQAGGRQRQTVPVGHSRSMSLVTSLNVPTPSGSHPARRTASPAVMPSYMQPSMIQRTQSMDPPAYRATPLSRDVSMEEGQFGSVRRDVTMSPTRHTPFQLRPRNSLTPQPSGQTFGPTLRPKERDVSEPPPLAALVTKPVFVKPPPQQYQAEQPVTTLGSLAESKGRIQSRSPMRQHSGLFLGARPEAVGDNSSTPFAQPTNAAEKALHDLDVYKTPLLPSRLRGSQTIPEMFKPKKVHAPVLMRSDRDRERKPRLGMSEKNKKEEAAKPYAGRGGMKKMLARRKLEEEEEREKERASAIETDQEEVADESFEAGERSIEVPEITRIPSPPPVPAPPARPVGGREQSSLRVGRTRISRNHIARPISKSKNKFSAAFDDEEGEDAMLDEAHEQAAADEAKKLPSLFESPKGFSFAQDKAPIMHDSSNAKEPPIAALPFSLSKPAATSPPSAPAPAQLSFGELLQASTPAPAPAPAPEAAPARPKTPEASAASTAPLPAPAKPAAPAADTATPATAGSAAQAANGSSSIFSKPGPPKTETKAGPSPFTFGNTPPLETAPISTTSSPFSGAAQPSKTASTPAEIKPSVPAKAFPAPSTSPFNFGASASTTAAPVAAEPTKAENKPLFGTAEPAKPSLFGSQGSAGAEAPKPAFTFGQPTPSPSTPAPTIEAPKPLFPSTSNGGTAGFSFGAASPATPKAPFAFGAAPSTPPPTFSFGAPSTPAPFSFGTTAPARPITPPQKEQEMSMEESPTRGNGMDMNGEPPKQTNGFSFGQPATTAFAFGSFASFGQSGTTSGFSFGQKPAESTHSPVVSSAPFGSSAPFVSPSSAVNSQPATPFAFNGTPTSATAPQPASPATGNAGLPQPPGSSGGASSFAFGTSSPATSQAPASPFGAAPSLPTPGGGVSFTIGSAAPPPQAQGGPRQIKKLPTRRGGRR</sequence>
<comment type="subcellular location">
    <subcellularLocation>
        <location evidence="1">Nucleus</location>
    </subcellularLocation>
</comment>
<dbReference type="PANTHER" id="PTHR23193">
    <property type="entry name" value="NUCLEAR PORE COMPLEX PROTEIN NUP"/>
    <property type="match status" value="1"/>
</dbReference>
<dbReference type="GO" id="GO:0017056">
    <property type="term" value="F:structural constituent of nuclear pore"/>
    <property type="evidence" value="ECO:0007669"/>
    <property type="project" value="TreeGrafter"/>
</dbReference>
<evidence type="ECO:0000313" key="5">
    <source>
        <dbReference type="EMBL" id="RDX48413.1"/>
    </source>
</evidence>
<feature type="region of interest" description="Disordered" evidence="4">
    <location>
        <begin position="902"/>
        <end position="1046"/>
    </location>
</feature>
<keyword evidence="6" id="KW-1185">Reference proteome</keyword>
<feature type="region of interest" description="Disordered" evidence="4">
    <location>
        <begin position="724"/>
        <end position="792"/>
    </location>
</feature>
<feature type="compositionally biased region" description="Acidic residues" evidence="4">
    <location>
        <begin position="415"/>
        <end position="426"/>
    </location>
</feature>
<dbReference type="STRING" id="139420.A0A371D7B5"/>
<dbReference type="GO" id="GO:0005643">
    <property type="term" value="C:nuclear pore"/>
    <property type="evidence" value="ECO:0007669"/>
    <property type="project" value="TreeGrafter"/>
</dbReference>
<evidence type="ECO:0000256" key="1">
    <source>
        <dbReference type="ARBA" id="ARBA00004123"/>
    </source>
</evidence>
<dbReference type="OrthoDB" id="3230904at2759"/>
<feature type="compositionally biased region" description="Acidic residues" evidence="4">
    <location>
        <begin position="489"/>
        <end position="499"/>
    </location>
</feature>
<feature type="region of interest" description="Disordered" evidence="4">
    <location>
        <begin position="357"/>
        <end position="523"/>
    </location>
</feature>
<protein>
    <submittedName>
        <fullName evidence="5">Uncharacterized protein</fullName>
    </submittedName>
</protein>
<feature type="region of interest" description="Disordered" evidence="4">
    <location>
        <begin position="53"/>
        <end position="104"/>
    </location>
</feature>
<feature type="region of interest" description="Disordered" evidence="4">
    <location>
        <begin position="1"/>
        <end position="27"/>
    </location>
</feature>
<feature type="region of interest" description="Disordered" evidence="4">
    <location>
        <begin position="551"/>
        <end position="707"/>
    </location>
</feature>
<feature type="compositionally biased region" description="Low complexity" evidence="4">
    <location>
        <begin position="919"/>
        <end position="940"/>
    </location>
</feature>
<accession>A0A371D7B5</accession>
<organism evidence="5 6">
    <name type="scientific">Lentinus brumalis</name>
    <dbReference type="NCBI Taxonomy" id="2498619"/>
    <lineage>
        <taxon>Eukaryota</taxon>
        <taxon>Fungi</taxon>
        <taxon>Dikarya</taxon>
        <taxon>Basidiomycota</taxon>
        <taxon>Agaricomycotina</taxon>
        <taxon>Agaricomycetes</taxon>
        <taxon>Polyporales</taxon>
        <taxon>Polyporaceae</taxon>
        <taxon>Lentinus</taxon>
    </lineage>
</organism>
<gene>
    <name evidence="5" type="ORF">OH76DRAFT_1464687</name>
</gene>
<dbReference type="GO" id="GO:0006606">
    <property type="term" value="P:protein import into nucleus"/>
    <property type="evidence" value="ECO:0007669"/>
    <property type="project" value="TreeGrafter"/>
</dbReference>
<feature type="compositionally biased region" description="Basic residues" evidence="4">
    <location>
        <begin position="1034"/>
        <end position="1046"/>
    </location>
</feature>